<dbReference type="SFLD" id="SFLDS00003">
    <property type="entry name" value="Haloacid_Dehalogenase"/>
    <property type="match status" value="1"/>
</dbReference>
<dbReference type="InterPro" id="IPR023298">
    <property type="entry name" value="ATPase_P-typ_TM_dom_sf"/>
</dbReference>
<dbReference type="GO" id="GO:0016887">
    <property type="term" value="F:ATP hydrolysis activity"/>
    <property type="evidence" value="ECO:0007669"/>
    <property type="project" value="InterPro"/>
</dbReference>
<dbReference type="InterPro" id="IPR018303">
    <property type="entry name" value="ATPase_P-typ_P_site"/>
</dbReference>
<dbReference type="PRINTS" id="PR00786">
    <property type="entry name" value="NEPRILYSIN"/>
</dbReference>
<dbReference type="InterPro" id="IPR023214">
    <property type="entry name" value="HAD_sf"/>
</dbReference>
<dbReference type="GO" id="GO:0005886">
    <property type="term" value="C:plasma membrane"/>
    <property type="evidence" value="ECO:0007669"/>
    <property type="project" value="UniProtKB-SubCell"/>
</dbReference>
<feature type="transmembrane region" description="Helical" evidence="20">
    <location>
        <begin position="1563"/>
        <end position="1581"/>
    </location>
</feature>
<keyword evidence="11" id="KW-0378">Hydrolase</keyword>
<evidence type="ECO:0000256" key="7">
    <source>
        <dbReference type="ARBA" id="ARBA00022670"/>
    </source>
</evidence>
<evidence type="ECO:0000256" key="19">
    <source>
        <dbReference type="ARBA" id="ARBA00049360"/>
    </source>
</evidence>
<dbReference type="InterPro" id="IPR000718">
    <property type="entry name" value="Peptidase_M13"/>
</dbReference>
<feature type="transmembrane region" description="Helical" evidence="20">
    <location>
        <begin position="1479"/>
        <end position="1499"/>
    </location>
</feature>
<dbReference type="Gene3D" id="1.10.1380.10">
    <property type="entry name" value="Neutral endopeptidase , domain2"/>
    <property type="match status" value="1"/>
</dbReference>
<dbReference type="PROSITE" id="PS51885">
    <property type="entry name" value="NEPRILYSIN"/>
    <property type="match status" value="1"/>
</dbReference>
<organism evidence="25 26">
    <name type="scientific">Callosobruchus maculatus</name>
    <name type="common">Southern cowpea weevil</name>
    <name type="synonym">Pulse bruchid</name>
    <dbReference type="NCBI Taxonomy" id="64391"/>
    <lineage>
        <taxon>Eukaryota</taxon>
        <taxon>Metazoa</taxon>
        <taxon>Ecdysozoa</taxon>
        <taxon>Arthropoda</taxon>
        <taxon>Hexapoda</taxon>
        <taxon>Insecta</taxon>
        <taxon>Pterygota</taxon>
        <taxon>Neoptera</taxon>
        <taxon>Endopterygota</taxon>
        <taxon>Coleoptera</taxon>
        <taxon>Polyphaga</taxon>
        <taxon>Cucujiformia</taxon>
        <taxon>Chrysomeloidea</taxon>
        <taxon>Chrysomelidae</taxon>
        <taxon>Bruchinae</taxon>
        <taxon>Bruchini</taxon>
        <taxon>Callosobruchus</taxon>
    </lineage>
</organism>
<keyword evidence="12" id="KW-0862">Zinc</keyword>
<dbReference type="Gene3D" id="2.70.150.10">
    <property type="entry name" value="Calcium-transporting ATPase, cytoplasmic transduction domain A"/>
    <property type="match status" value="1"/>
</dbReference>
<feature type="chain" id="PRO_5024871049" description="Cation-transporting ATPase" evidence="21">
    <location>
        <begin position="19"/>
        <end position="1768"/>
    </location>
</feature>
<feature type="transmembrane region" description="Helical" evidence="20">
    <location>
        <begin position="825"/>
        <end position="845"/>
    </location>
</feature>
<feature type="signal peptide" evidence="21">
    <location>
        <begin position="1"/>
        <end position="18"/>
    </location>
</feature>
<comment type="similarity">
    <text evidence="4">Belongs to the cation transport ATPase (P-type) (TC 3.A.3) family. Type V subfamily.</text>
</comment>
<dbReference type="InterPro" id="IPR042089">
    <property type="entry name" value="Peptidase_M13_dom_2"/>
</dbReference>
<evidence type="ECO:0000256" key="5">
    <source>
        <dbReference type="ARBA" id="ARBA00007357"/>
    </source>
</evidence>
<dbReference type="InterPro" id="IPR008753">
    <property type="entry name" value="Peptidase_M13_N"/>
</dbReference>
<dbReference type="InterPro" id="IPR006544">
    <property type="entry name" value="P-type_TPase_V"/>
</dbReference>
<accession>A0A653CIC0</accession>
<protein>
    <recommendedName>
        <fullName evidence="27">Cation-transporting ATPase</fullName>
    </recommendedName>
</protein>
<keyword evidence="15" id="KW-1278">Translocase</keyword>
<keyword evidence="8 20" id="KW-0812">Transmembrane</keyword>
<dbReference type="Proteomes" id="UP000410492">
    <property type="component" value="Unassembled WGS sequence"/>
</dbReference>
<dbReference type="InterPro" id="IPR059000">
    <property type="entry name" value="ATPase_P-type_domA"/>
</dbReference>
<dbReference type="Gene3D" id="3.40.50.1000">
    <property type="entry name" value="HAD superfamily/HAD-like"/>
    <property type="match status" value="1"/>
</dbReference>
<dbReference type="NCBIfam" id="TIGR01657">
    <property type="entry name" value="P-ATPase-V"/>
    <property type="match status" value="1"/>
</dbReference>
<sequence>MQKPTVWLFFVFMSVVTGIDQIGLPTENDAFPKYMNTSVDPCDDFYEYTCGNFKNVYPLHEGVMTIDHFTLLEMILSSDILPEDPQALRKAKSAYQACVDFGFLDQRKHPESSIVKDEGGFPLIQSDSERDLVRFGWNDIGRFVGTYGVPLIFDVKTYASAEDPTKNAIMLSHEDVIDKSFMEMSTEGTYRAARSGAPFDVYITQLAHKIKTATRSWISEHAIQTNIHAMTNFIRDLNDGGYVGNDTVIPIKNSSTITLKDLNEWTAKSFGPDVEIDWVEYTRNIFKFTGVSITEDTEVIRFLGLENKLYGMLNLLRKTPSSVVKDFAMVRALLYMAPDGDQESRKALEEFYTKINITNISREKYCTRKIIDSVGTAGLSFAVAYEYQLRHFNVNSLKQALQMIKDLQNSFKQTLKESSWMDEKSKALALKKLKNILTIMAYPEISARHKKLDEFYQNLRICKWDNFGNMQRIRAFKLAYQLSQLEKRDRAFWGKSPFEVNAYYNRPNNKINYARIGSIIGHEITHGFDMQGAYYDQDGRMEPWWTSETTQAFYNKSRCFVEQYSQYYVPQTNSYINASVTLNENIADNGGVRGSYKAMKRLLERETINVPYTFTAEQLFFIGFGSSRGPISIIPSAAECCCTCLTAEWKVKVVPASVRGKDYNSYSFKNDKKDYINFNEEDQMDIYKNKYKSYFVKEVKRLTVDSGGVSNVETSTNTVFNLCDGRKKELYNARIIRCKKLTYVWDDKTQAFYKLAGFDKGISRAEIRSITGQNKEQQKLKRIVYGDNEINVPIQSILTLLVLEALTPFYIFQMCSLVIWLVEDYIYYTVAIMIMSAVGITTSVIQTRKNQINLKGTVQHQESVTVCRGKDIYEEIPSTDLVPGDVIVIPSTGCQVQCDAVLVSGSCVVNESMLTAKVLAVVIRTGYLTAKGELVRSILYPPPADFKFERDSYKFIGILSAIGVMGVIYTIVSKSFRNINALDIIMKALDVVTIAVPPALPAAMTVGKLYALNRLKKSKIFCINSRVINVTGSVDCVCFDKTGTLTENELDMWGIVPVENGKFLEPSRNVEDLSSSSSIIQGMASCHSLTLMNEELAGDPLDVKIFESTRWIMHDDKTKQNTVVEPALTGGEDTQLLILKQFQFSSNLQRMSVIVRPSNSNITTMFCKGSPEMISSLSIKSSVPEDFSDTLETYTSQGYRVLALAKKTLETSKPAEIDMLNRENIEYDMELIALIILENRLKPETTPVMKILKEANLKVVMITGDNIKTGMHVARECGMVGSDEAIIEIVVNHSTEQKTLSLLYKECHQSNDTDVTNNNDMISSLDIEKGESNRRYCYAITGKCWTYVQEHFPELIPKITVRGKVFARMSGIQKQQLVEELKNLGYYVAMSGDGANDCGALKAAHVGISLSEAESSVASPFTSQEQNISCIPKVIKEGRAALVTSFGVFKVMLCYSLTQFASVLILYNIDSNLSSLQFLFIDTCLILNFATFFGMTKAYQVLDKVPPRTSLMGFIPICSMVFFMTIATSCQIFAYHWIQTYDWFFPFKCNDKDPHNFMSFENYVVFTASMFQYIIMVVAFSKGKPYRMPLYTNTYLTFSLVATTLLSIYITIDPAYWVKDSLELKLPPLEGRYGVLIISAVCFAACIIAEDVFVEYILAKLVAPRFKRSKKKYEEVLHSLGKDFQLSYEIEKDSEMKRISEKNGINVKRWQIPERWMSFLFNTKFAEAMRNEQAIKKASIEFNKKTWQFSLPEPSGSGTAIDINKKVF</sequence>
<feature type="transmembrane region" description="Helical" evidence="20">
    <location>
        <begin position="1593"/>
        <end position="1612"/>
    </location>
</feature>
<feature type="transmembrane region" description="Helical" evidence="20">
    <location>
        <begin position="955"/>
        <end position="972"/>
    </location>
</feature>
<feature type="domain" description="Peptidase M13 C-terminal" evidence="23">
    <location>
        <begin position="503"/>
        <end position="626"/>
    </location>
</feature>
<dbReference type="GO" id="GO:0006874">
    <property type="term" value="P:intracellular calcium ion homeostasis"/>
    <property type="evidence" value="ECO:0007669"/>
    <property type="project" value="TreeGrafter"/>
</dbReference>
<dbReference type="NCBIfam" id="TIGR01494">
    <property type="entry name" value="ATPase_P-type"/>
    <property type="match status" value="2"/>
</dbReference>
<feature type="transmembrane region" description="Helical" evidence="20">
    <location>
        <begin position="1441"/>
        <end position="1467"/>
    </location>
</feature>
<keyword evidence="17" id="KW-0482">Metalloprotease</keyword>
<evidence type="ECO:0000256" key="20">
    <source>
        <dbReference type="SAM" id="Phobius"/>
    </source>
</evidence>
<proteinExistence type="inferred from homology"/>
<dbReference type="Pfam" id="PF00122">
    <property type="entry name" value="E1-E2_ATPase"/>
    <property type="match status" value="1"/>
</dbReference>
<feature type="transmembrane region" description="Helical" evidence="20">
    <location>
        <begin position="1511"/>
        <end position="1538"/>
    </location>
</feature>
<keyword evidence="13" id="KW-0067">ATP-binding</keyword>
<dbReference type="GO" id="GO:0006508">
    <property type="term" value="P:proteolysis"/>
    <property type="evidence" value="ECO:0007669"/>
    <property type="project" value="UniProtKB-KW"/>
</dbReference>
<keyword evidence="18 20" id="KW-0472">Membrane</keyword>
<evidence type="ECO:0000259" key="24">
    <source>
        <dbReference type="Pfam" id="PF05649"/>
    </source>
</evidence>
<dbReference type="CDD" id="cd08662">
    <property type="entry name" value="M13"/>
    <property type="match status" value="1"/>
</dbReference>
<evidence type="ECO:0000256" key="12">
    <source>
        <dbReference type="ARBA" id="ARBA00022833"/>
    </source>
</evidence>
<evidence type="ECO:0000256" key="11">
    <source>
        <dbReference type="ARBA" id="ARBA00022801"/>
    </source>
</evidence>
<dbReference type="SUPFAM" id="SSF81665">
    <property type="entry name" value="Calcium ATPase, transmembrane domain M"/>
    <property type="match status" value="1"/>
</dbReference>
<keyword evidence="21" id="KW-0732">Signal</keyword>
<comment type="subcellular location">
    <subcellularLocation>
        <location evidence="3">Cell membrane</location>
        <topology evidence="3">Single-pass type II membrane protein</topology>
    </subcellularLocation>
    <subcellularLocation>
        <location evidence="2">Membrane</location>
        <topology evidence="2">Multi-pass membrane protein</topology>
    </subcellularLocation>
</comment>
<reference evidence="25 26" key="1">
    <citation type="submission" date="2019-01" db="EMBL/GenBank/DDBJ databases">
        <authorList>
            <person name="Sayadi A."/>
        </authorList>
    </citation>
    <scope>NUCLEOTIDE SEQUENCE [LARGE SCALE GENOMIC DNA]</scope>
</reference>
<dbReference type="GO" id="GO:0005524">
    <property type="term" value="F:ATP binding"/>
    <property type="evidence" value="ECO:0007669"/>
    <property type="project" value="UniProtKB-KW"/>
</dbReference>
<dbReference type="Gene3D" id="3.40.390.10">
    <property type="entry name" value="Collagenase (Catalytic Domain)"/>
    <property type="match status" value="2"/>
</dbReference>
<keyword evidence="16 20" id="KW-1133">Transmembrane helix</keyword>
<keyword evidence="6" id="KW-0597">Phosphoprotein</keyword>
<feature type="domain" description="P-type ATPase A" evidence="22">
    <location>
        <begin position="861"/>
        <end position="923"/>
    </location>
</feature>
<dbReference type="InterPro" id="IPR008250">
    <property type="entry name" value="ATPase_P-typ_transduc_dom_A_sf"/>
</dbReference>
<dbReference type="GO" id="GO:0015203">
    <property type="term" value="F:polyamine transmembrane transporter activity"/>
    <property type="evidence" value="ECO:0007669"/>
    <property type="project" value="TreeGrafter"/>
</dbReference>
<feature type="transmembrane region" description="Helical" evidence="20">
    <location>
        <begin position="992"/>
        <end position="1011"/>
    </location>
</feature>
<feature type="transmembrane region" description="Helical" evidence="20">
    <location>
        <begin position="1632"/>
        <end position="1658"/>
    </location>
</feature>
<dbReference type="InterPro" id="IPR018497">
    <property type="entry name" value="Peptidase_M13_C"/>
</dbReference>
<dbReference type="GO" id="GO:0140358">
    <property type="term" value="F:P-type transmembrane transporter activity"/>
    <property type="evidence" value="ECO:0007669"/>
    <property type="project" value="InterPro"/>
</dbReference>
<dbReference type="SUPFAM" id="SSF56784">
    <property type="entry name" value="HAD-like"/>
    <property type="match status" value="1"/>
</dbReference>
<dbReference type="GO" id="GO:0046872">
    <property type="term" value="F:metal ion binding"/>
    <property type="evidence" value="ECO:0007669"/>
    <property type="project" value="UniProtKB-KW"/>
</dbReference>
<evidence type="ECO:0000256" key="8">
    <source>
        <dbReference type="ARBA" id="ARBA00022692"/>
    </source>
</evidence>
<evidence type="ECO:0000256" key="15">
    <source>
        <dbReference type="ARBA" id="ARBA00022967"/>
    </source>
</evidence>
<keyword evidence="9" id="KW-0479">Metal-binding</keyword>
<dbReference type="SFLD" id="SFLDF00027">
    <property type="entry name" value="p-type_atpase"/>
    <property type="match status" value="1"/>
</dbReference>
<dbReference type="Pfam" id="PF13246">
    <property type="entry name" value="Cation_ATPase"/>
    <property type="match status" value="1"/>
</dbReference>
<keyword evidence="7" id="KW-0645">Protease</keyword>
<dbReference type="SUPFAM" id="SSF81653">
    <property type="entry name" value="Calcium ATPase, transduction domain A"/>
    <property type="match status" value="1"/>
</dbReference>
<dbReference type="GO" id="GO:0019829">
    <property type="term" value="F:ATPase-coupled monoatomic cation transmembrane transporter activity"/>
    <property type="evidence" value="ECO:0007669"/>
    <property type="project" value="TreeGrafter"/>
</dbReference>
<keyword evidence="26" id="KW-1185">Reference proteome</keyword>
<evidence type="ECO:0000256" key="17">
    <source>
        <dbReference type="ARBA" id="ARBA00023049"/>
    </source>
</evidence>
<dbReference type="SUPFAM" id="SSF81660">
    <property type="entry name" value="Metal cation-transporting ATPase, ATP-binding domain N"/>
    <property type="match status" value="1"/>
</dbReference>
<evidence type="ECO:0000256" key="4">
    <source>
        <dbReference type="ARBA" id="ARBA00006000"/>
    </source>
</evidence>
<dbReference type="PROSITE" id="PS00154">
    <property type="entry name" value="ATPASE_E1_E2"/>
    <property type="match status" value="1"/>
</dbReference>
<gene>
    <name evidence="25" type="ORF">CALMAC_LOCUS8973</name>
</gene>
<evidence type="ECO:0000256" key="18">
    <source>
        <dbReference type="ARBA" id="ARBA00023136"/>
    </source>
</evidence>
<dbReference type="OrthoDB" id="48943at2759"/>
<evidence type="ECO:0000256" key="6">
    <source>
        <dbReference type="ARBA" id="ARBA00022553"/>
    </source>
</evidence>
<dbReference type="FunFam" id="3.40.50.1000:FF:000068">
    <property type="entry name" value="Cation-transporting ATPase"/>
    <property type="match status" value="1"/>
</dbReference>
<comment type="catalytic activity">
    <reaction evidence="19">
        <text>ATP + H2O = ADP + phosphate + H(+)</text>
        <dbReference type="Rhea" id="RHEA:13065"/>
        <dbReference type="ChEBI" id="CHEBI:15377"/>
        <dbReference type="ChEBI" id="CHEBI:15378"/>
        <dbReference type="ChEBI" id="CHEBI:30616"/>
        <dbReference type="ChEBI" id="CHEBI:43474"/>
        <dbReference type="ChEBI" id="CHEBI:456216"/>
    </reaction>
</comment>
<dbReference type="GO" id="GO:0004222">
    <property type="term" value="F:metalloendopeptidase activity"/>
    <property type="evidence" value="ECO:0007669"/>
    <property type="project" value="InterPro"/>
</dbReference>
<evidence type="ECO:0000259" key="22">
    <source>
        <dbReference type="Pfam" id="PF00122"/>
    </source>
</evidence>
<comment type="similarity">
    <text evidence="5">Belongs to the peptidase M13 family.</text>
</comment>
<dbReference type="Pfam" id="PF01431">
    <property type="entry name" value="Peptidase_M13"/>
    <property type="match status" value="1"/>
</dbReference>
<evidence type="ECO:0000256" key="3">
    <source>
        <dbReference type="ARBA" id="ARBA00004401"/>
    </source>
</evidence>
<dbReference type="Gene3D" id="1.20.1110.10">
    <property type="entry name" value="Calcium-transporting ATPase, transmembrane domain"/>
    <property type="match status" value="1"/>
</dbReference>
<dbReference type="InterPro" id="IPR036412">
    <property type="entry name" value="HAD-like_sf"/>
</dbReference>
<dbReference type="PANTHER" id="PTHR45630:SF8">
    <property type="entry name" value="CATION-TRANSPORTING ATPASE"/>
    <property type="match status" value="1"/>
</dbReference>
<name>A0A653CIC0_CALMS</name>
<dbReference type="Pfam" id="PF05649">
    <property type="entry name" value="Peptidase_M13_N"/>
    <property type="match status" value="1"/>
</dbReference>
<evidence type="ECO:0000259" key="23">
    <source>
        <dbReference type="Pfam" id="PF01431"/>
    </source>
</evidence>
<dbReference type="InterPro" id="IPR024079">
    <property type="entry name" value="MetalloPept_cat_dom_sf"/>
</dbReference>
<dbReference type="Gene3D" id="3.40.1110.10">
    <property type="entry name" value="Calcium-transporting ATPase, cytoplasmic domain N"/>
    <property type="match status" value="1"/>
</dbReference>
<keyword evidence="10" id="KW-0547">Nucleotide-binding</keyword>
<evidence type="ECO:0000256" key="14">
    <source>
        <dbReference type="ARBA" id="ARBA00022842"/>
    </source>
</evidence>
<evidence type="ECO:0000256" key="9">
    <source>
        <dbReference type="ARBA" id="ARBA00022723"/>
    </source>
</evidence>
<dbReference type="PANTHER" id="PTHR45630">
    <property type="entry name" value="CATION-TRANSPORTING ATPASE-RELATED"/>
    <property type="match status" value="1"/>
</dbReference>
<dbReference type="SFLD" id="SFLDG00002">
    <property type="entry name" value="C1.7:_P-type_atpase_like"/>
    <property type="match status" value="1"/>
</dbReference>
<dbReference type="SUPFAM" id="SSF55486">
    <property type="entry name" value="Metalloproteases ('zincins'), catalytic domain"/>
    <property type="match status" value="1"/>
</dbReference>
<dbReference type="InterPro" id="IPR023299">
    <property type="entry name" value="ATPase_P-typ_cyto_dom_N"/>
</dbReference>
<evidence type="ECO:0000313" key="26">
    <source>
        <dbReference type="Proteomes" id="UP000410492"/>
    </source>
</evidence>
<comment type="cofactor">
    <cofactor evidence="1">
        <name>Zn(2+)</name>
        <dbReference type="ChEBI" id="CHEBI:29105"/>
    </cofactor>
</comment>
<evidence type="ECO:0000256" key="1">
    <source>
        <dbReference type="ARBA" id="ARBA00001947"/>
    </source>
</evidence>
<feature type="domain" description="Peptidase M13 N-terminal" evidence="24">
    <location>
        <begin position="41"/>
        <end position="443"/>
    </location>
</feature>
<dbReference type="InterPro" id="IPR044492">
    <property type="entry name" value="P_typ_ATPase_HD_dom"/>
</dbReference>
<evidence type="ECO:0000313" key="25">
    <source>
        <dbReference type="EMBL" id="VEN47094.1"/>
    </source>
</evidence>
<evidence type="ECO:0000256" key="13">
    <source>
        <dbReference type="ARBA" id="ARBA00022840"/>
    </source>
</evidence>
<dbReference type="InterPro" id="IPR001757">
    <property type="entry name" value="P_typ_ATPase"/>
</dbReference>
<evidence type="ECO:0000256" key="10">
    <source>
        <dbReference type="ARBA" id="ARBA00022741"/>
    </source>
</evidence>
<evidence type="ECO:0000256" key="2">
    <source>
        <dbReference type="ARBA" id="ARBA00004141"/>
    </source>
</evidence>
<dbReference type="EMBL" id="CAACVG010007796">
    <property type="protein sequence ID" value="VEN47094.1"/>
    <property type="molecule type" value="Genomic_DNA"/>
</dbReference>
<dbReference type="FunFam" id="1.20.1110.10:FF:000023">
    <property type="entry name" value="Cation-transporting ATPase"/>
    <property type="match status" value="1"/>
</dbReference>
<evidence type="ECO:0008006" key="27">
    <source>
        <dbReference type="Google" id="ProtNLM"/>
    </source>
</evidence>
<keyword evidence="14" id="KW-0460">Magnesium</keyword>
<evidence type="ECO:0000256" key="16">
    <source>
        <dbReference type="ARBA" id="ARBA00022989"/>
    </source>
</evidence>
<evidence type="ECO:0000256" key="21">
    <source>
        <dbReference type="SAM" id="SignalP"/>
    </source>
</evidence>